<sequence length="485" mass="53221">MAPRPRLSLPTAAPLPHTLRLPADHSSVLRTLSKLSRSSLLALVQQWLRQPDKSLCSPCLAEDAENNDADDDIYPLAQNTEELQDLYLKLQERKSGKRDVIDRILEGDWRQGITLYQLATADLLYLLEHNSSQKWTAMKLASIAGQDDNLTREAKESLPRFHAPTFLRNLQSEVAPLVKAHYYLARVEPLSLAILRVHIHDSPYNNQRSMLDHLSNGAQTSGDGSRVLYVVFPDNCPMVYISLISSPGQAAGVEGRNLRRMVIEALPRAFSRSRARYSLESTSLTARSLSALLALRGPGRGNNAAGGWSIFAEGTVEDSPLNHVEPSMREPIANEDSEHNSDNEKVGDSIPAKLQAIGLPAADEATKKRLIEIAGGRFGCTGLEGDGKGIERLDIRLKDQGSRDEQPSESRLSLQQGTEQDSLLKTWSPQVQLAFHGSHVIAGIRRLVETGAVDGEKMPSWMTGEAGVSVGVVQEGKIKDDNPTV</sequence>
<dbReference type="Pfam" id="PF05238">
    <property type="entry name" value="CENP-N"/>
    <property type="match status" value="1"/>
</dbReference>
<dbReference type="GO" id="GO:0007059">
    <property type="term" value="P:chromosome segregation"/>
    <property type="evidence" value="ECO:0007669"/>
    <property type="project" value="InterPro"/>
</dbReference>
<dbReference type="STRING" id="1328760.A0A165J695"/>
<dbReference type="GeneID" id="28899278"/>
<dbReference type="InParanoid" id="A0A165J695"/>
<dbReference type="OMA" id="HPASLRW"/>
<dbReference type="GO" id="GO:0034080">
    <property type="term" value="P:CENP-A containing chromatin assembly"/>
    <property type="evidence" value="ECO:0007669"/>
    <property type="project" value="InterPro"/>
</dbReference>
<gene>
    <name evidence="1" type="ORF">L228DRAFT_259164</name>
</gene>
<dbReference type="RefSeq" id="XP_018191345.1">
    <property type="nucleotide sequence ID" value="XM_018334141.1"/>
</dbReference>
<name>A0A165J695_XYLHT</name>
<dbReference type="Proteomes" id="UP000076632">
    <property type="component" value="Unassembled WGS sequence"/>
</dbReference>
<protein>
    <submittedName>
        <fullName evidence="1">CHL4-domain-containing protein</fullName>
    </submittedName>
</protein>
<dbReference type="OrthoDB" id="6585699at2759"/>
<dbReference type="AlphaFoldDB" id="A0A165J695"/>
<dbReference type="Gene3D" id="3.10.20.720">
    <property type="match status" value="1"/>
</dbReference>
<dbReference type="InterPro" id="IPR007902">
    <property type="entry name" value="Chl4/mis15/CENP-N"/>
</dbReference>
<keyword evidence="2" id="KW-1185">Reference proteome</keyword>
<dbReference type="FunCoup" id="A0A165J695">
    <property type="interactions" value="42"/>
</dbReference>
<organism evidence="1 2">
    <name type="scientific">Xylona heveae (strain CBS 132557 / TC161)</name>
    <dbReference type="NCBI Taxonomy" id="1328760"/>
    <lineage>
        <taxon>Eukaryota</taxon>
        <taxon>Fungi</taxon>
        <taxon>Dikarya</taxon>
        <taxon>Ascomycota</taxon>
        <taxon>Pezizomycotina</taxon>
        <taxon>Xylonomycetes</taxon>
        <taxon>Xylonales</taxon>
        <taxon>Xylonaceae</taxon>
        <taxon>Xylona</taxon>
    </lineage>
</organism>
<evidence type="ECO:0000313" key="2">
    <source>
        <dbReference type="Proteomes" id="UP000076632"/>
    </source>
</evidence>
<accession>A0A165J695</accession>
<reference evidence="1 2" key="1">
    <citation type="journal article" date="2016" name="Fungal Biol.">
        <title>The genome of Xylona heveae provides a window into fungal endophytism.</title>
        <authorList>
            <person name="Gazis R."/>
            <person name="Kuo A."/>
            <person name="Riley R."/>
            <person name="LaButti K."/>
            <person name="Lipzen A."/>
            <person name="Lin J."/>
            <person name="Amirebrahimi M."/>
            <person name="Hesse C.N."/>
            <person name="Spatafora J.W."/>
            <person name="Henrissat B."/>
            <person name="Hainaut M."/>
            <person name="Grigoriev I.V."/>
            <person name="Hibbett D.S."/>
        </authorList>
    </citation>
    <scope>NUCLEOTIDE SEQUENCE [LARGE SCALE GENOMIC DNA]</scope>
    <source>
        <strain evidence="1 2">TC161</strain>
    </source>
</reference>
<evidence type="ECO:0000313" key="1">
    <source>
        <dbReference type="EMBL" id="KZF25790.1"/>
    </source>
</evidence>
<proteinExistence type="predicted"/>
<dbReference type="EMBL" id="KV407455">
    <property type="protein sequence ID" value="KZF25790.1"/>
    <property type="molecule type" value="Genomic_DNA"/>
</dbReference>